<dbReference type="GO" id="GO:0005634">
    <property type="term" value="C:nucleus"/>
    <property type="evidence" value="ECO:0007669"/>
    <property type="project" value="TreeGrafter"/>
</dbReference>
<organism evidence="3 4">
    <name type="scientific">Absidia repens</name>
    <dbReference type="NCBI Taxonomy" id="90262"/>
    <lineage>
        <taxon>Eukaryota</taxon>
        <taxon>Fungi</taxon>
        <taxon>Fungi incertae sedis</taxon>
        <taxon>Mucoromycota</taxon>
        <taxon>Mucoromycotina</taxon>
        <taxon>Mucoromycetes</taxon>
        <taxon>Mucorales</taxon>
        <taxon>Cunninghamellaceae</taxon>
        <taxon>Absidia</taxon>
    </lineage>
</organism>
<feature type="domain" description="DUF7082" evidence="2">
    <location>
        <begin position="441"/>
        <end position="550"/>
    </location>
</feature>
<evidence type="ECO:0000259" key="2">
    <source>
        <dbReference type="Pfam" id="PF23305"/>
    </source>
</evidence>
<feature type="compositionally biased region" description="Low complexity" evidence="1">
    <location>
        <begin position="587"/>
        <end position="609"/>
    </location>
</feature>
<dbReference type="Pfam" id="PF23305">
    <property type="entry name" value="DUF7082"/>
    <property type="match status" value="2"/>
</dbReference>
<feature type="compositionally biased region" description="Pro residues" evidence="1">
    <location>
        <begin position="610"/>
        <end position="620"/>
    </location>
</feature>
<feature type="domain" description="DUF7082" evidence="2">
    <location>
        <begin position="355"/>
        <end position="405"/>
    </location>
</feature>
<feature type="region of interest" description="Disordered" evidence="1">
    <location>
        <begin position="721"/>
        <end position="740"/>
    </location>
</feature>
<dbReference type="PANTHER" id="PTHR39463">
    <property type="entry name" value="MEDUSA"/>
    <property type="match status" value="1"/>
</dbReference>
<dbReference type="AlphaFoldDB" id="A0A1X2I4Y8"/>
<protein>
    <recommendedName>
        <fullName evidence="2">DUF7082 domain-containing protein</fullName>
    </recommendedName>
</protein>
<evidence type="ECO:0000313" key="3">
    <source>
        <dbReference type="EMBL" id="ORZ08445.1"/>
    </source>
</evidence>
<dbReference type="OrthoDB" id="1751210at2759"/>
<gene>
    <name evidence="3" type="ORF">BCR42DRAFT_495543</name>
</gene>
<dbReference type="InterPro" id="IPR055509">
    <property type="entry name" value="DUF7082"/>
</dbReference>
<sequence>MIRQTLPSVQGDTDNNDSRWTDLENQKIQVAPMNSPRMIKMNLAPGPAGTVATLWIDDLTMGQYTPKLAFNALIVDTKVVQSQGVITLVATVPSHRETHCSTTTVPIYLCLLEDDDVVVTWHITDFSYDGIIKLEDLDQVKCETAAPPHPFLSSPPTPPMTATASTAVGTTTTSAPVTQRMLSSPYHEDFYQSASLEPSMSSLSSTLHGNQYSNLSVQCVLSNGNDSYQPTSRQRASSIADLPYSDDTPGFSENSNSGFTNLLTENFDPNTTPTTTLHYAPRANVIKQLQQQPTYIPTFTATSNISAPGSTHHHLRYHPMPSNTRSHSLGSYKASGHQSSTSVASYQPYPGLISRANLVLLGDLNSMTQNWCPEEWQCFRRLVRFYREKSDHDIRCSFENVAPIKEIQPDEQKAPHTTHMDGTPVAQRQQIQQQPGSTTPAAADSTMTTTISTVISCIYWPEKNDWFITSVDCIHLLEHLMDLKFSVEEKNRVRRNLEGFRPLTVSKSKTDSADFFKLVMSFPNPKPRNIEKDLKVFPWNTLPYALKKIITKYTASSYGTANLTNDINNSGRQRQRQRRRSSHQDMPLSPLSPSSPTSSQTTISSFGAVPQPPPPPPPSSSLPTLSSSSSSSISSASFPLSTSSSALSHRRASAPSHDINNASDYRPLMMPFLSMSSPTTMTYQLPPHCRSLSTSDPIAAYRFNTTRLPPMDDPYTLPDLLNPNQAVSPPSSTNIAKTTVTTENTADIATETNNKSNEQNVFP</sequence>
<feature type="region of interest" description="Disordered" evidence="1">
    <location>
        <begin position="410"/>
        <end position="445"/>
    </location>
</feature>
<comment type="caution">
    <text evidence="3">The sequence shown here is derived from an EMBL/GenBank/DDBJ whole genome shotgun (WGS) entry which is preliminary data.</text>
</comment>
<dbReference type="PANTHER" id="PTHR39463:SF1">
    <property type="entry name" value="MEDUSA"/>
    <property type="match status" value="1"/>
</dbReference>
<proteinExistence type="predicted"/>
<dbReference type="EMBL" id="MCGE01000031">
    <property type="protein sequence ID" value="ORZ08445.1"/>
    <property type="molecule type" value="Genomic_DNA"/>
</dbReference>
<evidence type="ECO:0000256" key="1">
    <source>
        <dbReference type="SAM" id="MobiDB-lite"/>
    </source>
</evidence>
<reference evidence="3 4" key="1">
    <citation type="submission" date="2016-07" db="EMBL/GenBank/DDBJ databases">
        <title>Pervasive Adenine N6-methylation of Active Genes in Fungi.</title>
        <authorList>
            <consortium name="DOE Joint Genome Institute"/>
            <person name="Mondo S.J."/>
            <person name="Dannebaum R.O."/>
            <person name="Kuo R.C."/>
            <person name="Labutti K."/>
            <person name="Haridas S."/>
            <person name="Kuo A."/>
            <person name="Salamov A."/>
            <person name="Ahrendt S.R."/>
            <person name="Lipzen A."/>
            <person name="Sullivan W."/>
            <person name="Andreopoulos W.B."/>
            <person name="Clum A."/>
            <person name="Lindquist E."/>
            <person name="Daum C."/>
            <person name="Ramamoorthy G.K."/>
            <person name="Gryganskyi A."/>
            <person name="Culley D."/>
            <person name="Magnuson J.K."/>
            <person name="James T.Y."/>
            <person name="O'Malley M.A."/>
            <person name="Stajich J.E."/>
            <person name="Spatafora J.W."/>
            <person name="Visel A."/>
            <person name="Grigoriev I.V."/>
        </authorList>
    </citation>
    <scope>NUCLEOTIDE SEQUENCE [LARGE SCALE GENOMIC DNA]</scope>
    <source>
        <strain evidence="3 4">NRRL 1336</strain>
    </source>
</reference>
<feature type="region of interest" description="Disordered" evidence="1">
    <location>
        <begin position="561"/>
        <end position="628"/>
    </location>
</feature>
<feature type="compositionally biased region" description="Polar residues" evidence="1">
    <location>
        <begin position="561"/>
        <end position="571"/>
    </location>
</feature>
<feature type="compositionally biased region" description="Polar residues" evidence="1">
    <location>
        <begin position="722"/>
        <end position="740"/>
    </location>
</feature>
<keyword evidence="4" id="KW-1185">Reference proteome</keyword>
<dbReference type="Proteomes" id="UP000193560">
    <property type="component" value="Unassembled WGS sequence"/>
</dbReference>
<accession>A0A1X2I4Y8</accession>
<dbReference type="STRING" id="90262.A0A1X2I4Y8"/>
<name>A0A1X2I4Y8_9FUNG</name>
<evidence type="ECO:0000313" key="4">
    <source>
        <dbReference type="Proteomes" id="UP000193560"/>
    </source>
</evidence>